<gene>
    <name evidence="10 12" type="primary">leuA</name>
    <name evidence="12" type="ORF">GCM10022277_33560</name>
</gene>
<dbReference type="InterPro" id="IPR002034">
    <property type="entry name" value="AIPM/Hcit_synth_CS"/>
</dbReference>
<feature type="domain" description="Pyruvate carboxyltransferase" evidence="11">
    <location>
        <begin position="31"/>
        <end position="305"/>
    </location>
</feature>
<feature type="binding site" evidence="10">
    <location>
        <position position="244"/>
    </location>
    <ligand>
        <name>Mg(2+)</name>
        <dbReference type="ChEBI" id="CHEBI:18420"/>
    </ligand>
</feature>
<evidence type="ECO:0000256" key="3">
    <source>
        <dbReference type="ARBA" id="ARBA00009767"/>
    </source>
</evidence>
<feature type="binding site" evidence="10">
    <location>
        <position position="246"/>
    </location>
    <ligand>
        <name>Mg(2+)</name>
        <dbReference type="ChEBI" id="CHEBI:18420"/>
    </ligand>
</feature>
<feature type="region of interest" description="Regulatory domain" evidence="10">
    <location>
        <begin position="437"/>
        <end position="556"/>
    </location>
</feature>
<proteinExistence type="inferred from homology"/>
<dbReference type="InterPro" id="IPR054692">
    <property type="entry name" value="LeuA-like_post-cat"/>
</dbReference>
<dbReference type="SUPFAM" id="SSF89000">
    <property type="entry name" value="post-HMGL domain-like"/>
    <property type="match status" value="1"/>
</dbReference>
<accession>A0ABP7N0W8</accession>
<dbReference type="Pfam" id="PF08502">
    <property type="entry name" value="LeuA_dimer"/>
    <property type="match status" value="1"/>
</dbReference>
<evidence type="ECO:0000259" key="11">
    <source>
        <dbReference type="PROSITE" id="PS50991"/>
    </source>
</evidence>
<evidence type="ECO:0000256" key="10">
    <source>
        <dbReference type="HAMAP-Rule" id="MF_00572"/>
    </source>
</evidence>
<keyword evidence="7 10" id="KW-0808">Transferase</keyword>
<keyword evidence="10" id="KW-0963">Cytoplasm</keyword>
<dbReference type="RefSeq" id="WP_344799748.1">
    <property type="nucleotide sequence ID" value="NZ_BAABBN010000012.1"/>
</dbReference>
<dbReference type="SMART" id="SM00917">
    <property type="entry name" value="LeuA_dimer"/>
    <property type="match status" value="1"/>
</dbReference>
<keyword evidence="10" id="KW-0460">Magnesium</keyword>
<dbReference type="InterPro" id="IPR039371">
    <property type="entry name" value="LeuA_N_DRE-TIM"/>
</dbReference>
<sequence>MSGFDHTKYSAFAPIKMANRTWPDQVITHAPNWCSVDLRDGNQALIEPMTVAQKQELFKLLVKVGFKEIEVGFPAASQPDFDFVRWLIEEDQIPEDVTIQVLTQARDTLIERTFESLKGVKRAIVHVYNSTSKVQREQVFKLDQQGIIDIAVNGAKHVKYCAELAPETQWTFEYSPESFTGTEMEFAVEVVNQVLDVWQPTPSHKAIVNLPATVEVSTPNVYADQIEWFCNQVNYRDAIEVSVHTHNDRGCGVAAAELAVMAGAQRVEGTLLGNGERTGNMDVVTMAMNLYSQGIDPKLDFEDMDEIVRTVKKCTQLPVHPRHPYAGELVYTAFSGSHQDAIKKCLDLRNNEDKWEVAYLPIDPTDLGRSYEEVIRVNSQSGKGGIAYTLEQDCGFQLPRWLQVSFSSIVQSFAEHTASVVSSEDMKKLFEATYMSHEQPYRLGAYTHSRNTYDEIIAKLQGPTTSVEITGKDHGALNAFTQALSEWTDTKIDVQEYHEHALSHGSDAQAISYVQVNINGKKLESAAIHEDTLTSSMNAIVASVNQYFNLVELAVA</sequence>
<keyword evidence="9 10" id="KW-0100">Branched-chain amino acid biosynthesis</keyword>
<keyword evidence="5 10" id="KW-0432">Leucine biosynthesis</keyword>
<dbReference type="InterPro" id="IPR000891">
    <property type="entry name" value="PYR_CT"/>
</dbReference>
<dbReference type="Pfam" id="PF22615">
    <property type="entry name" value="IPMS_D2"/>
    <property type="match status" value="1"/>
</dbReference>
<evidence type="ECO:0000256" key="4">
    <source>
        <dbReference type="ARBA" id="ARBA00012973"/>
    </source>
</evidence>
<comment type="function">
    <text evidence="10">Catalyzes the condensation of the acetyl group of acetyl-CoA with 3-methyl-2-oxobutanoate (2-ketoisovalerate) to form 3-carboxy-3-hydroxy-4-methylpentanoate (2-isopropylmalate).</text>
</comment>
<dbReference type="HAMAP" id="MF_00572">
    <property type="entry name" value="LeuA_type2"/>
    <property type="match status" value="1"/>
</dbReference>
<dbReference type="InterPro" id="IPR005668">
    <property type="entry name" value="IPM_Synthase"/>
</dbReference>
<evidence type="ECO:0000256" key="6">
    <source>
        <dbReference type="ARBA" id="ARBA00022605"/>
    </source>
</evidence>
<dbReference type="PANTHER" id="PTHR46911">
    <property type="match status" value="1"/>
</dbReference>
<comment type="subunit">
    <text evidence="10">Homodimer.</text>
</comment>
<feature type="binding site" evidence="10">
    <location>
        <position position="40"/>
    </location>
    <ligand>
        <name>Mg(2+)</name>
        <dbReference type="ChEBI" id="CHEBI:18420"/>
    </ligand>
</feature>
<keyword evidence="8 10" id="KW-0479">Metal-binding</keyword>
<evidence type="ECO:0000256" key="2">
    <source>
        <dbReference type="ARBA" id="ARBA00004689"/>
    </source>
</evidence>
<dbReference type="Pfam" id="PF00682">
    <property type="entry name" value="HMGL-like"/>
    <property type="match status" value="1"/>
</dbReference>
<evidence type="ECO:0000256" key="7">
    <source>
        <dbReference type="ARBA" id="ARBA00022679"/>
    </source>
</evidence>
<dbReference type="SUPFAM" id="SSF51569">
    <property type="entry name" value="Aldolase"/>
    <property type="match status" value="1"/>
</dbReference>
<comment type="pathway">
    <text evidence="2 10">Amino-acid biosynthesis; L-leucine biosynthesis; L-leucine from 3-methyl-2-oxobutanoate: step 1/4.</text>
</comment>
<evidence type="ECO:0000256" key="5">
    <source>
        <dbReference type="ARBA" id="ARBA00022430"/>
    </source>
</evidence>
<dbReference type="EC" id="2.3.3.13" evidence="4 10"/>
<evidence type="ECO:0000313" key="12">
    <source>
        <dbReference type="EMBL" id="GAA3934270.1"/>
    </source>
</evidence>
<evidence type="ECO:0000256" key="8">
    <source>
        <dbReference type="ARBA" id="ARBA00022723"/>
    </source>
</evidence>
<evidence type="ECO:0000256" key="1">
    <source>
        <dbReference type="ARBA" id="ARBA00000064"/>
    </source>
</evidence>
<protein>
    <recommendedName>
        <fullName evidence="4 10">2-isopropylmalate synthase</fullName>
        <ecNumber evidence="4 10">2.3.3.13</ecNumber>
    </recommendedName>
    <alternativeName>
        <fullName evidence="10">Alpha-IPM synthase</fullName>
    </alternativeName>
    <alternativeName>
        <fullName evidence="10">Alpha-isopropylmalate synthase</fullName>
    </alternativeName>
</protein>
<dbReference type="InterPro" id="IPR036230">
    <property type="entry name" value="LeuA_allosteric_dom_sf"/>
</dbReference>
<dbReference type="NCBIfam" id="TIGR00970">
    <property type="entry name" value="leuA_yeast"/>
    <property type="match status" value="1"/>
</dbReference>
<dbReference type="EMBL" id="BAABBN010000012">
    <property type="protein sequence ID" value="GAA3934270.1"/>
    <property type="molecule type" value="Genomic_DNA"/>
</dbReference>
<dbReference type="Proteomes" id="UP001501565">
    <property type="component" value="Unassembled WGS sequence"/>
</dbReference>
<dbReference type="PROSITE" id="PS50991">
    <property type="entry name" value="PYR_CT"/>
    <property type="match status" value="1"/>
</dbReference>
<comment type="cofactor">
    <cofactor evidence="10">
        <name>Mg(2+)</name>
        <dbReference type="ChEBI" id="CHEBI:18420"/>
    </cofactor>
</comment>
<dbReference type="InterPro" id="IPR013709">
    <property type="entry name" value="2-isopropylmalate_synth_dimer"/>
</dbReference>
<reference evidence="13" key="1">
    <citation type="journal article" date="2019" name="Int. J. Syst. Evol. Microbiol.">
        <title>The Global Catalogue of Microorganisms (GCM) 10K type strain sequencing project: providing services to taxonomists for standard genome sequencing and annotation.</title>
        <authorList>
            <consortium name="The Broad Institute Genomics Platform"/>
            <consortium name="The Broad Institute Genome Sequencing Center for Infectious Disease"/>
            <person name="Wu L."/>
            <person name="Ma J."/>
        </authorList>
    </citation>
    <scope>NUCLEOTIDE SEQUENCE [LARGE SCALE GENOMIC DNA]</scope>
    <source>
        <strain evidence="13">JCM 17551</strain>
    </source>
</reference>
<comment type="catalytic activity">
    <reaction evidence="1 10">
        <text>3-methyl-2-oxobutanoate + acetyl-CoA + H2O = (2S)-2-isopropylmalate + CoA + H(+)</text>
        <dbReference type="Rhea" id="RHEA:21524"/>
        <dbReference type="ChEBI" id="CHEBI:1178"/>
        <dbReference type="ChEBI" id="CHEBI:11851"/>
        <dbReference type="ChEBI" id="CHEBI:15377"/>
        <dbReference type="ChEBI" id="CHEBI:15378"/>
        <dbReference type="ChEBI" id="CHEBI:57287"/>
        <dbReference type="ChEBI" id="CHEBI:57288"/>
        <dbReference type="EC" id="2.3.3.13"/>
    </reaction>
</comment>
<keyword evidence="6 10" id="KW-0028">Amino-acid biosynthesis</keyword>
<organism evidence="12 13">
    <name type="scientific">Litoribacillus peritrichatus</name>
    <dbReference type="NCBI Taxonomy" id="718191"/>
    <lineage>
        <taxon>Bacteria</taxon>
        <taxon>Pseudomonadati</taxon>
        <taxon>Pseudomonadota</taxon>
        <taxon>Gammaproteobacteria</taxon>
        <taxon>Oceanospirillales</taxon>
        <taxon>Oceanospirillaceae</taxon>
        <taxon>Litoribacillus</taxon>
    </lineage>
</organism>
<dbReference type="PROSITE" id="PS00816">
    <property type="entry name" value="AIPM_HOMOCIT_SYNTH_2"/>
    <property type="match status" value="1"/>
</dbReference>
<comment type="caution">
    <text evidence="12">The sequence shown here is derived from an EMBL/GenBank/DDBJ whole genome shotgun (WGS) entry which is preliminary data.</text>
</comment>
<evidence type="ECO:0000313" key="13">
    <source>
        <dbReference type="Proteomes" id="UP001501565"/>
    </source>
</evidence>
<dbReference type="Gene3D" id="3.20.20.70">
    <property type="entry name" value="Aldolase class I"/>
    <property type="match status" value="1"/>
</dbReference>
<comment type="subcellular location">
    <subcellularLocation>
        <location evidence="10">Cytoplasm</location>
    </subcellularLocation>
</comment>
<dbReference type="NCBIfam" id="NF002991">
    <property type="entry name" value="PRK03739.1"/>
    <property type="match status" value="1"/>
</dbReference>
<dbReference type="PROSITE" id="PS00815">
    <property type="entry name" value="AIPM_HOMOCIT_SYNTH_1"/>
    <property type="match status" value="1"/>
</dbReference>
<keyword evidence="13" id="KW-1185">Reference proteome</keyword>
<dbReference type="InterPro" id="IPR013785">
    <property type="entry name" value="Aldolase_TIM"/>
</dbReference>
<dbReference type="PANTHER" id="PTHR46911:SF1">
    <property type="entry name" value="2-ISOPROPYLMALATE SYNTHASE"/>
    <property type="match status" value="1"/>
</dbReference>
<dbReference type="Gene3D" id="3.30.160.270">
    <property type="match status" value="1"/>
</dbReference>
<name>A0ABP7N0W8_9GAMM</name>
<dbReference type="SUPFAM" id="SSF110921">
    <property type="entry name" value="2-isopropylmalate synthase LeuA, allosteric (dimerisation) domain"/>
    <property type="match status" value="1"/>
</dbReference>
<feature type="binding site" evidence="10">
    <location>
        <position position="280"/>
    </location>
    <ligand>
        <name>Mg(2+)</name>
        <dbReference type="ChEBI" id="CHEBI:18420"/>
    </ligand>
</feature>
<comment type="similarity">
    <text evidence="3 10">Belongs to the alpha-IPM synthase/homocitrate synthase family. LeuA type 2 subfamily.</text>
</comment>
<evidence type="ECO:0000256" key="9">
    <source>
        <dbReference type="ARBA" id="ARBA00023304"/>
    </source>
</evidence>
<dbReference type="CDD" id="cd07942">
    <property type="entry name" value="DRE_TIM_LeuA"/>
    <property type="match status" value="1"/>
</dbReference>